<evidence type="ECO:0000313" key="2">
    <source>
        <dbReference type="EMBL" id="GMN46039.1"/>
    </source>
</evidence>
<keyword evidence="3" id="KW-1185">Reference proteome</keyword>
<comment type="caution">
    <text evidence="2">The sequence shown here is derived from an EMBL/GenBank/DDBJ whole genome shotgun (WGS) entry which is preliminary data.</text>
</comment>
<dbReference type="EMBL" id="BTGU01000022">
    <property type="protein sequence ID" value="GMN46039.1"/>
    <property type="molecule type" value="Genomic_DNA"/>
</dbReference>
<reference evidence="2" key="1">
    <citation type="submission" date="2023-07" db="EMBL/GenBank/DDBJ databases">
        <title>draft genome sequence of fig (Ficus carica).</title>
        <authorList>
            <person name="Takahashi T."/>
            <person name="Nishimura K."/>
        </authorList>
    </citation>
    <scope>NUCLEOTIDE SEQUENCE</scope>
</reference>
<organism evidence="2 3">
    <name type="scientific">Ficus carica</name>
    <name type="common">Common fig</name>
    <dbReference type="NCBI Taxonomy" id="3494"/>
    <lineage>
        <taxon>Eukaryota</taxon>
        <taxon>Viridiplantae</taxon>
        <taxon>Streptophyta</taxon>
        <taxon>Embryophyta</taxon>
        <taxon>Tracheophyta</taxon>
        <taxon>Spermatophyta</taxon>
        <taxon>Magnoliopsida</taxon>
        <taxon>eudicotyledons</taxon>
        <taxon>Gunneridae</taxon>
        <taxon>Pentapetalae</taxon>
        <taxon>rosids</taxon>
        <taxon>fabids</taxon>
        <taxon>Rosales</taxon>
        <taxon>Moraceae</taxon>
        <taxon>Ficeae</taxon>
        <taxon>Ficus</taxon>
    </lineage>
</organism>
<feature type="non-terminal residue" evidence="2">
    <location>
        <position position="56"/>
    </location>
</feature>
<dbReference type="AlphaFoldDB" id="A0AA88A5A1"/>
<gene>
    <name evidence="2" type="ORF">TIFTF001_015219</name>
</gene>
<accession>A0AA88A5A1</accession>
<protein>
    <submittedName>
        <fullName evidence="2">Uncharacterized protein</fullName>
    </submittedName>
</protein>
<dbReference type="Proteomes" id="UP001187192">
    <property type="component" value="Unassembled WGS sequence"/>
</dbReference>
<proteinExistence type="predicted"/>
<sequence>MAVSDQQLDLVPKLSDGGSRSSPRPETWFRTCSMVATSGVYWQNLPARVLGSGDAL</sequence>
<evidence type="ECO:0000313" key="3">
    <source>
        <dbReference type="Proteomes" id="UP001187192"/>
    </source>
</evidence>
<name>A0AA88A5A1_FICCA</name>
<evidence type="ECO:0000256" key="1">
    <source>
        <dbReference type="SAM" id="MobiDB-lite"/>
    </source>
</evidence>
<feature type="region of interest" description="Disordered" evidence="1">
    <location>
        <begin position="1"/>
        <end position="26"/>
    </location>
</feature>